<evidence type="ECO:0000256" key="1">
    <source>
        <dbReference type="HAMAP-Rule" id="MF_02214"/>
    </source>
</evidence>
<dbReference type="InterPro" id="IPR013564">
    <property type="entry name" value="MurT_C"/>
</dbReference>
<keyword evidence="1" id="KW-0479">Metal-binding</keyword>
<dbReference type="GO" id="GO:0071555">
    <property type="term" value="P:cell wall organization"/>
    <property type="evidence" value="ECO:0007669"/>
    <property type="project" value="UniProtKB-KW"/>
</dbReference>
<keyword evidence="1" id="KW-0862">Zinc</keyword>
<proteinExistence type="inferred from homology"/>
<feature type="binding site" evidence="1">
    <location>
        <position position="217"/>
    </location>
    <ligand>
        <name>Zn(2+)</name>
        <dbReference type="ChEBI" id="CHEBI:29105"/>
    </ligand>
</feature>
<feature type="binding site" evidence="1">
    <location>
        <position position="236"/>
    </location>
    <ligand>
        <name>Zn(2+)</name>
        <dbReference type="ChEBI" id="CHEBI:29105"/>
    </ligand>
</feature>
<keyword evidence="1" id="KW-0547">Nucleotide-binding</keyword>
<keyword evidence="1" id="KW-0961">Cell wall biogenesis/degradation</keyword>
<dbReference type="SUPFAM" id="SSF53623">
    <property type="entry name" value="MurD-like peptide ligases, catalytic domain"/>
    <property type="match status" value="1"/>
</dbReference>
<feature type="domain" description="Lipid II isoglutaminyl synthase (glutamine-hydrolyzing) subunit MurT C-terminal" evidence="3">
    <location>
        <begin position="309"/>
        <end position="418"/>
    </location>
</feature>
<dbReference type="InterPro" id="IPR013221">
    <property type="entry name" value="Mur_ligase_cen"/>
</dbReference>
<reference evidence="4 5" key="1">
    <citation type="journal article" date="2016" name="Nat. Commun.">
        <title>Thousands of microbial genomes shed light on interconnected biogeochemical processes in an aquifer system.</title>
        <authorList>
            <person name="Anantharaman K."/>
            <person name="Brown C.T."/>
            <person name="Hug L.A."/>
            <person name="Sharon I."/>
            <person name="Castelle C.J."/>
            <person name="Probst A.J."/>
            <person name="Thomas B.C."/>
            <person name="Singh A."/>
            <person name="Wilkins M.J."/>
            <person name="Karaoz U."/>
            <person name="Brodie E.L."/>
            <person name="Williams K.H."/>
            <person name="Hubbard S.S."/>
            <person name="Banfield J.F."/>
        </authorList>
    </citation>
    <scope>NUCLEOTIDE SEQUENCE [LARGE SCALE GENOMIC DNA]</scope>
</reference>
<evidence type="ECO:0000259" key="3">
    <source>
        <dbReference type="Pfam" id="PF08353"/>
    </source>
</evidence>
<dbReference type="GO" id="GO:0008270">
    <property type="term" value="F:zinc ion binding"/>
    <property type="evidence" value="ECO:0007669"/>
    <property type="project" value="UniProtKB-UniRule"/>
</dbReference>
<comment type="pathway">
    <text evidence="1">Cell wall biogenesis; peptidoglycan biosynthesis.</text>
</comment>
<comment type="catalytic activity">
    <reaction evidence="1">
        <text>beta-D-GlcNAc-(1-&gt;4)-Mur2Ac(oyl-L-Ala-gamma-D-Glu-L-Lys-D-Ala-D-Ala)-di-trans,octa-cis-undecaprenyl diphosphate + L-glutamine + ATP + H2O = beta-D-GlcNAc-(1-&gt;4)-Mur2Ac(oyl-L-Ala-D-isoglutaminyl-L-Lys-D-Ala-D-Ala)-di-trans,octa-cis-undecaprenyl diphosphate + L-glutamate + ADP + phosphate + H(+)</text>
        <dbReference type="Rhea" id="RHEA:57928"/>
        <dbReference type="ChEBI" id="CHEBI:15377"/>
        <dbReference type="ChEBI" id="CHEBI:15378"/>
        <dbReference type="ChEBI" id="CHEBI:29985"/>
        <dbReference type="ChEBI" id="CHEBI:30616"/>
        <dbReference type="ChEBI" id="CHEBI:43474"/>
        <dbReference type="ChEBI" id="CHEBI:58359"/>
        <dbReference type="ChEBI" id="CHEBI:60033"/>
        <dbReference type="ChEBI" id="CHEBI:62233"/>
        <dbReference type="ChEBI" id="CHEBI:456216"/>
        <dbReference type="EC" id="6.3.5.13"/>
    </reaction>
</comment>
<feature type="domain" description="Mur ligase central" evidence="2">
    <location>
        <begin position="58"/>
        <end position="270"/>
    </location>
</feature>
<organism evidence="4 5">
    <name type="scientific">Candidatus Roizmanbacteria bacterium RIFCSPLOWO2_01_FULL_45_11</name>
    <dbReference type="NCBI Taxonomy" id="1802070"/>
    <lineage>
        <taxon>Bacteria</taxon>
        <taxon>Candidatus Roizmaniibacteriota</taxon>
    </lineage>
</organism>
<dbReference type="HAMAP" id="MF_02214">
    <property type="entry name" value="Lipid_II_synth_MurT"/>
    <property type="match status" value="1"/>
</dbReference>
<feature type="active site" evidence="1">
    <location>
        <position position="345"/>
    </location>
</feature>
<dbReference type="EC" id="6.3.5.13" evidence="1"/>
<feature type="binding site" evidence="1">
    <location>
        <position position="239"/>
    </location>
    <ligand>
        <name>Zn(2+)</name>
        <dbReference type="ChEBI" id="CHEBI:29105"/>
    </ligand>
</feature>
<feature type="binding site" evidence="1">
    <location>
        <position position="214"/>
    </location>
    <ligand>
        <name>Zn(2+)</name>
        <dbReference type="ChEBI" id="CHEBI:29105"/>
    </ligand>
</feature>
<name>A0A1F7JBW3_9BACT</name>
<dbReference type="UniPathway" id="UPA00219"/>
<dbReference type="AlphaFoldDB" id="A0A1F7JBW3"/>
<comment type="catalytic activity">
    <reaction evidence="1">
        <text>beta-D-GlcNAc-(1-&gt;4)-Mur2Ac(oyl-L-Ala-gamma-D-Glu-L-Lys-D-Ala-D-Ala)-di-trans,octa-cis-undecaprenyl diphosphate + ATP = beta-D-GlcNAc-(1-&gt;4)-Mur2Ac(oyl-L-Ala-gamma-D-O-P-Glu-L-Lys-D-Ala-D-Ala)-di-trans,octa-cis-undecaprenyl diphosphate + ADP</text>
        <dbReference type="Rhea" id="RHEA:59488"/>
        <dbReference type="ChEBI" id="CHEBI:30616"/>
        <dbReference type="ChEBI" id="CHEBI:60033"/>
        <dbReference type="ChEBI" id="CHEBI:143132"/>
        <dbReference type="ChEBI" id="CHEBI:456216"/>
    </reaction>
</comment>
<protein>
    <recommendedName>
        <fullName evidence="1">Lipid II isoglutaminyl synthase (glutamine-hydrolyzing) subunit MurT</fullName>
        <ecNumber evidence="1">6.3.5.13</ecNumber>
    </recommendedName>
</protein>
<evidence type="ECO:0000313" key="4">
    <source>
        <dbReference type="EMBL" id="OGK53055.1"/>
    </source>
</evidence>
<dbReference type="Proteomes" id="UP000178486">
    <property type="component" value="Unassembled WGS sequence"/>
</dbReference>
<comment type="caution">
    <text evidence="4">The sequence shown here is derived from an EMBL/GenBank/DDBJ whole genome shotgun (WGS) entry which is preliminary data.</text>
</comment>
<sequence>MIKRMRLTTAIAFAKSAGYVSQLLNTGAGTTWAGKTSLTIFPKTISSLSQQLTHRIVVVGTNGKTTTTAMIAHILSTTGMRVVHNATGANLRNGIAGCLVRYSLATGHMNADVGVFEVDEAELKHVIHELDPTIIVMLNLFRDQLDRYGELDAIAREWNNAFSRVSKKTKLVANADDPLIAHIGEVSNRSVAYFGLSRGKKRHIADLTADSSYCISCGSKLTYEWISYAHLGKWSCGLCGRKRPHISVPHVTNPLAGTYNMYNSLAAFLACIQTGISVHSAQEALESFTPVFGRQESLRVKGRTVQILLSKNPAGFNESMRTVIAHDRHPVVIIALNDRIVDGTDVSWIWDTDSESLVDAALHIVCTGDRAWDMGVRVKYAAKSHVTIEPDLKKALDVGLKTVKDGQTLYVLPTYSAMLDIRKILTGRKI</sequence>
<dbReference type="InterPro" id="IPR036565">
    <property type="entry name" value="Mur-like_cat_sf"/>
</dbReference>
<dbReference type="GO" id="GO:0008360">
    <property type="term" value="P:regulation of cell shape"/>
    <property type="evidence" value="ECO:0007669"/>
    <property type="project" value="UniProtKB-KW"/>
</dbReference>
<dbReference type="EMBL" id="MGAU01000069">
    <property type="protein sequence ID" value="OGK53055.1"/>
    <property type="molecule type" value="Genomic_DNA"/>
</dbReference>
<dbReference type="Gene3D" id="3.40.1190.10">
    <property type="entry name" value="Mur-like, catalytic domain"/>
    <property type="match status" value="1"/>
</dbReference>
<keyword evidence="1" id="KW-0067">ATP-binding</keyword>
<comment type="subunit">
    <text evidence="1">Forms a heterodimer with GatD.</text>
</comment>
<dbReference type="PANTHER" id="PTHR23135">
    <property type="entry name" value="MUR LIGASE FAMILY MEMBER"/>
    <property type="match status" value="1"/>
</dbReference>
<keyword evidence="1" id="KW-0436">Ligase</keyword>
<accession>A0A1F7JBW3</accession>
<evidence type="ECO:0000313" key="5">
    <source>
        <dbReference type="Proteomes" id="UP000178486"/>
    </source>
</evidence>
<dbReference type="GO" id="GO:0016881">
    <property type="term" value="F:acid-amino acid ligase activity"/>
    <property type="evidence" value="ECO:0007669"/>
    <property type="project" value="InterPro"/>
</dbReference>
<dbReference type="Pfam" id="PF08353">
    <property type="entry name" value="MurT_C"/>
    <property type="match status" value="1"/>
</dbReference>
<gene>
    <name evidence="1" type="primary">murT</name>
    <name evidence="4" type="ORF">A3B56_02320</name>
</gene>
<evidence type="ECO:0000259" key="2">
    <source>
        <dbReference type="Pfam" id="PF08245"/>
    </source>
</evidence>
<keyword evidence="1" id="KW-0133">Cell shape</keyword>
<dbReference type="InterPro" id="IPR043703">
    <property type="entry name" value="Lipid_II_synth_MurT"/>
</dbReference>
<dbReference type="GO" id="GO:0009252">
    <property type="term" value="P:peptidoglycan biosynthetic process"/>
    <property type="evidence" value="ECO:0007669"/>
    <property type="project" value="UniProtKB-UniRule"/>
</dbReference>
<dbReference type="PANTHER" id="PTHR23135:SF7">
    <property type="entry name" value="LIPID II ISOGLUTAMINYL SYNTHASE (GLUTAMINE-HYDROLYZING) SUBUNIT MURT"/>
    <property type="match status" value="1"/>
</dbReference>
<comment type="similarity">
    <text evidence="1">Belongs to the MurCDEF family. MurT subfamily.</text>
</comment>
<dbReference type="Pfam" id="PF08245">
    <property type="entry name" value="Mur_ligase_M"/>
    <property type="match status" value="1"/>
</dbReference>
<comment type="function">
    <text evidence="1">The lipid II isoglutaminyl synthase complex catalyzes the formation of alpha-D-isoglutamine in the cell wall lipid II stem peptide. The MurT subunit catalyzes the ATP-dependent amidation of D-glutamate residue of lipid II, converting it to an isoglutamine residue.</text>
</comment>
<comment type="catalytic activity">
    <reaction evidence="1">
        <text>beta-D-GlcNAc-(1-&gt;4)-Mur2Ac(oyl-L-Ala-gamma-D-O-P-Glu-L-Lys-D-Ala-D-Ala)-di-trans,octa-cis-undecaprenyl diphosphate + NH4(+) = beta-D-GlcNAc-(1-&gt;4)-Mur2Ac(oyl-L-Ala-D-isoglutaminyl-L-Lys-D-Ala-D-Ala)-di-trans,octa-cis-undecaprenyl diphosphate + phosphate + H(+)</text>
        <dbReference type="Rhea" id="RHEA:57932"/>
        <dbReference type="ChEBI" id="CHEBI:15378"/>
        <dbReference type="ChEBI" id="CHEBI:28938"/>
        <dbReference type="ChEBI" id="CHEBI:43474"/>
        <dbReference type="ChEBI" id="CHEBI:62233"/>
        <dbReference type="ChEBI" id="CHEBI:143132"/>
    </reaction>
</comment>
<dbReference type="GO" id="GO:0005524">
    <property type="term" value="F:ATP binding"/>
    <property type="evidence" value="ECO:0007669"/>
    <property type="project" value="UniProtKB-UniRule"/>
</dbReference>
<keyword evidence="1" id="KW-0573">Peptidoglycan synthesis</keyword>
<dbReference type="GO" id="GO:0140282">
    <property type="term" value="F:carbon-nitrogen ligase activity on lipid II"/>
    <property type="evidence" value="ECO:0007669"/>
    <property type="project" value="UniProtKB-UniRule"/>
</dbReference>